<dbReference type="KEGG" id="dae:Dtox_0142"/>
<evidence type="ECO:0000313" key="1">
    <source>
        <dbReference type="EMBL" id="ACV61102.1"/>
    </source>
</evidence>
<dbReference type="HOGENOM" id="CLU_1394355_0_0_9"/>
<sequence length="195" mass="22690">MFYELEKDDKYPSVWYSDSDDFDPFISIKCPKYPGHQRGVRDINVNLWIDIKKPKMGDFVSTVYSDWLITDHVAEIFKANNLTGYRLQPVKVCNKKLDFNLWELIITGSAGKAHPDSGIYVKEHCEYCGSMIYSPIKKGIGIIVDEARWDGSDFFTITEYYKYVFITEKVKKIIEENNLRGVRLVWPSELGFDES</sequence>
<organism evidence="1 2">
    <name type="scientific">Desulfofarcimen acetoxidans (strain ATCC 49208 / DSM 771 / KCTC 5769 / VKM B-1644 / 5575)</name>
    <name type="common">Desulfotomaculum acetoxidans</name>
    <dbReference type="NCBI Taxonomy" id="485916"/>
    <lineage>
        <taxon>Bacteria</taxon>
        <taxon>Bacillati</taxon>
        <taxon>Bacillota</taxon>
        <taxon>Clostridia</taxon>
        <taxon>Eubacteriales</taxon>
        <taxon>Peptococcaceae</taxon>
        <taxon>Desulfofarcimen</taxon>
    </lineage>
</organism>
<evidence type="ECO:0000313" key="2">
    <source>
        <dbReference type="Proteomes" id="UP000002217"/>
    </source>
</evidence>
<reference evidence="1 2" key="1">
    <citation type="journal article" date="2009" name="Stand. Genomic Sci.">
        <title>Complete genome sequence of Desulfotomaculum acetoxidans type strain (5575).</title>
        <authorList>
            <person name="Spring S."/>
            <person name="Lapidus A."/>
            <person name="Schroder M."/>
            <person name="Gleim D."/>
            <person name="Sims D."/>
            <person name="Meincke L."/>
            <person name="Glavina Del Rio T."/>
            <person name="Tice H."/>
            <person name="Copeland A."/>
            <person name="Cheng J.F."/>
            <person name="Lucas S."/>
            <person name="Chen F."/>
            <person name="Nolan M."/>
            <person name="Bruce D."/>
            <person name="Goodwin L."/>
            <person name="Pitluck S."/>
            <person name="Ivanova N."/>
            <person name="Mavromatis K."/>
            <person name="Mikhailova N."/>
            <person name="Pati A."/>
            <person name="Chen A."/>
            <person name="Palaniappan K."/>
            <person name="Land M."/>
            <person name="Hauser L."/>
            <person name="Chang Y.J."/>
            <person name="Jeffries C.D."/>
            <person name="Chain P."/>
            <person name="Saunders E."/>
            <person name="Brettin T."/>
            <person name="Detter J.C."/>
            <person name="Goker M."/>
            <person name="Bristow J."/>
            <person name="Eisen J.A."/>
            <person name="Markowitz V."/>
            <person name="Hugenholtz P."/>
            <person name="Kyrpides N.C."/>
            <person name="Klenk H.P."/>
            <person name="Han C."/>
        </authorList>
    </citation>
    <scope>NUCLEOTIDE SEQUENCE [LARGE SCALE GENOMIC DNA]</scope>
    <source>
        <strain evidence="2">ATCC 49208 / DSM 771 / VKM B-1644</strain>
    </source>
</reference>
<dbReference type="AlphaFoldDB" id="C8W2U6"/>
<dbReference type="OrthoDB" id="1438753at2"/>
<dbReference type="EMBL" id="CP001720">
    <property type="protein sequence ID" value="ACV61102.1"/>
    <property type="molecule type" value="Genomic_DNA"/>
</dbReference>
<dbReference type="eggNOG" id="COG1413">
    <property type="taxonomic scope" value="Bacteria"/>
</dbReference>
<protein>
    <submittedName>
        <fullName evidence="1">Uncharacterized protein</fullName>
    </submittedName>
</protein>
<name>C8W2U6_DESAS</name>
<gene>
    <name evidence="1" type="ordered locus">Dtox_0142</name>
</gene>
<keyword evidence="2" id="KW-1185">Reference proteome</keyword>
<dbReference type="RefSeq" id="WP_012813554.1">
    <property type="nucleotide sequence ID" value="NC_013216.1"/>
</dbReference>
<dbReference type="Proteomes" id="UP000002217">
    <property type="component" value="Chromosome"/>
</dbReference>
<proteinExistence type="predicted"/>
<accession>C8W2U6</accession>